<feature type="domain" description="Reverse transcriptase" evidence="1">
    <location>
        <begin position="1"/>
        <end position="281"/>
    </location>
</feature>
<reference evidence="3" key="1">
    <citation type="journal article" date="2015" name="Nat. Genet.">
        <title>The genome and transcriptome of the zoonotic hookworm Ancylostoma ceylanicum identify infection-specific gene families.</title>
        <authorList>
            <person name="Schwarz E.M."/>
            <person name="Hu Y."/>
            <person name="Antoshechkin I."/>
            <person name="Miller M.M."/>
            <person name="Sternberg P.W."/>
            <person name="Aroian R.V."/>
        </authorList>
    </citation>
    <scope>NUCLEOTIDE SEQUENCE</scope>
    <source>
        <strain evidence="3">HY135</strain>
    </source>
</reference>
<evidence type="ECO:0000313" key="3">
    <source>
        <dbReference type="Proteomes" id="UP000024635"/>
    </source>
</evidence>
<accession>A0A016UIK9</accession>
<dbReference type="InterPro" id="IPR058912">
    <property type="entry name" value="HTH_animal"/>
</dbReference>
<comment type="caution">
    <text evidence="2">The sequence shown here is derived from an EMBL/GenBank/DDBJ whole genome shotgun (WGS) entry which is preliminary data.</text>
</comment>
<evidence type="ECO:0000313" key="2">
    <source>
        <dbReference type="EMBL" id="EYC14423.1"/>
    </source>
</evidence>
<dbReference type="EMBL" id="JARK01001376">
    <property type="protein sequence ID" value="EYC14423.1"/>
    <property type="molecule type" value="Genomic_DNA"/>
</dbReference>
<dbReference type="Pfam" id="PF00078">
    <property type="entry name" value="RVT_1"/>
    <property type="match status" value="1"/>
</dbReference>
<name>A0A016UIK9_9BILA</name>
<dbReference type="AlphaFoldDB" id="A0A016UIK9"/>
<proteinExistence type="predicted"/>
<sequence>MKTASRFWTNYPEVLTYYSLAKTRKLDQSVDLSEIDISQLKTRPIISSCGGPADRISWLLVKLLSPLLKFVGSHIVNSNDFIEAIQQCQVPNSACYVSYDAVSLYTNINNDAAIKSLLELLSNHSREVSLCGFSASDVETLLEAALECNVFRFNNNFYAQKRGLAMGMRIAPLLAIIYLDHIEKASLTKGIILYKRFIDDVFVIGSSYTELTTTLANLNSQDVNIKFTVEEPSRDGFLPFLNTKVRICNGTTDIRWYRKESSKNIILHSRSAHPTYMKVNVVRNLIKTSERIAAGVSETDETIQRILSDNGYSSGE</sequence>
<dbReference type="PANTHER" id="PTHR21301">
    <property type="entry name" value="REVERSE TRANSCRIPTASE"/>
    <property type="match status" value="1"/>
</dbReference>
<dbReference type="PROSITE" id="PS50878">
    <property type="entry name" value="RT_POL"/>
    <property type="match status" value="1"/>
</dbReference>
<dbReference type="Proteomes" id="UP000024635">
    <property type="component" value="Unassembled WGS sequence"/>
</dbReference>
<dbReference type="OrthoDB" id="3212410at2759"/>
<organism evidence="2 3">
    <name type="scientific">Ancylostoma ceylanicum</name>
    <dbReference type="NCBI Taxonomy" id="53326"/>
    <lineage>
        <taxon>Eukaryota</taxon>
        <taxon>Metazoa</taxon>
        <taxon>Ecdysozoa</taxon>
        <taxon>Nematoda</taxon>
        <taxon>Chromadorea</taxon>
        <taxon>Rhabditida</taxon>
        <taxon>Rhabditina</taxon>
        <taxon>Rhabditomorpha</taxon>
        <taxon>Strongyloidea</taxon>
        <taxon>Ancylostomatidae</taxon>
        <taxon>Ancylostomatinae</taxon>
        <taxon>Ancylostoma</taxon>
    </lineage>
</organism>
<dbReference type="STRING" id="53326.A0A016UIK9"/>
<keyword evidence="3" id="KW-1185">Reference proteome</keyword>
<dbReference type="Pfam" id="PF26215">
    <property type="entry name" value="HTH_animal"/>
    <property type="match status" value="1"/>
</dbReference>
<dbReference type="PANTHER" id="PTHR21301:SF10">
    <property type="entry name" value="REVERSE TRANSCRIPTASE DOMAIN-CONTAINING PROTEIN"/>
    <property type="match status" value="1"/>
</dbReference>
<protein>
    <recommendedName>
        <fullName evidence="1">Reverse transcriptase domain-containing protein</fullName>
    </recommendedName>
</protein>
<gene>
    <name evidence="2" type="primary">Acey_s0040.g195</name>
    <name evidence="2" type="ORF">Y032_0040g195</name>
</gene>
<dbReference type="InterPro" id="IPR000477">
    <property type="entry name" value="RT_dom"/>
</dbReference>
<evidence type="ECO:0000259" key="1">
    <source>
        <dbReference type="PROSITE" id="PS50878"/>
    </source>
</evidence>